<evidence type="ECO:0000313" key="2">
    <source>
        <dbReference type="EMBL" id="KXT71139.1"/>
    </source>
</evidence>
<dbReference type="PATRIC" id="fig|45634.12.peg.161"/>
<evidence type="ECO:0000313" key="3">
    <source>
        <dbReference type="Proteomes" id="UP000070377"/>
    </source>
</evidence>
<dbReference type="RefSeq" id="WP_061422006.1">
    <property type="nucleotide sequence ID" value="NZ_KQ969062.1"/>
</dbReference>
<sequence length="125" mass="14100">MSRKEIDAEKLTACKTSMQEMNKKFEGEITGLIQSSATESMQGAEDALNKMSSNLVNTVDSLDVYLNQVARCFLQTDNDLATGIATETSMFTYSNPQKQREANMSPAQKKQYELSKQRKKEYQLP</sequence>
<dbReference type="Proteomes" id="UP000070377">
    <property type="component" value="Unassembled WGS sequence"/>
</dbReference>
<comment type="caution">
    <text evidence="2">The sequence shown here is derived from an EMBL/GenBank/DDBJ whole genome shotgun (WGS) entry which is preliminary data.</text>
</comment>
<feature type="compositionally biased region" description="Basic and acidic residues" evidence="1">
    <location>
        <begin position="110"/>
        <end position="125"/>
    </location>
</feature>
<dbReference type="STRING" id="45634.SCRDD08_00153"/>
<evidence type="ECO:0000256" key="1">
    <source>
        <dbReference type="SAM" id="MobiDB-lite"/>
    </source>
</evidence>
<accession>A0A139N530</accession>
<evidence type="ECO:0008006" key="4">
    <source>
        <dbReference type="Google" id="ProtNLM"/>
    </source>
</evidence>
<organism evidence="2 3">
    <name type="scientific">Streptococcus cristatus</name>
    <dbReference type="NCBI Taxonomy" id="45634"/>
    <lineage>
        <taxon>Bacteria</taxon>
        <taxon>Bacillati</taxon>
        <taxon>Bacillota</taxon>
        <taxon>Bacilli</taxon>
        <taxon>Lactobacillales</taxon>
        <taxon>Streptococcaceae</taxon>
        <taxon>Streptococcus</taxon>
    </lineage>
</organism>
<name>A0A139N530_STRCR</name>
<dbReference type="AlphaFoldDB" id="A0A139N530"/>
<proteinExistence type="predicted"/>
<gene>
    <name evidence="2" type="ORF">SCRDD08_00153</name>
</gene>
<dbReference type="EMBL" id="LQRD01000012">
    <property type="protein sequence ID" value="KXT71139.1"/>
    <property type="molecule type" value="Genomic_DNA"/>
</dbReference>
<reference evidence="2 3" key="1">
    <citation type="submission" date="2016-01" db="EMBL/GenBank/DDBJ databases">
        <title>Highly variable Streptococcus oralis are common among viridans streptococci isolated from primates.</title>
        <authorList>
            <person name="Denapaite D."/>
            <person name="Rieger M."/>
            <person name="Koendgen S."/>
            <person name="Brueckner R."/>
            <person name="Ochigava I."/>
            <person name="Kappeler P."/>
            <person name="Maetz-Rensing K."/>
            <person name="Leendertz F."/>
            <person name="Hakenbeck R."/>
        </authorList>
    </citation>
    <scope>NUCLEOTIDE SEQUENCE [LARGE SCALE GENOMIC DNA]</scope>
    <source>
        <strain evidence="2 3">DD08</strain>
    </source>
</reference>
<feature type="region of interest" description="Disordered" evidence="1">
    <location>
        <begin position="92"/>
        <end position="125"/>
    </location>
</feature>
<protein>
    <recommendedName>
        <fullName evidence="4">LXG domain-containing protein</fullName>
    </recommendedName>
</protein>